<dbReference type="GO" id="GO:0006782">
    <property type="term" value="P:protoporphyrinogen IX biosynthetic process"/>
    <property type="evidence" value="ECO:0007669"/>
    <property type="project" value="UniProtKB-UniRule"/>
</dbReference>
<dbReference type="RefSeq" id="WP_102966471.1">
    <property type="nucleotide sequence ID" value="NZ_POSK01000008.1"/>
</dbReference>
<evidence type="ECO:0000256" key="4">
    <source>
        <dbReference type="ARBA" id="ARBA00023239"/>
    </source>
</evidence>
<dbReference type="InterPro" id="IPR036108">
    <property type="entry name" value="4pyrrol_syn_uPrphyn_synt_sf"/>
</dbReference>
<proteinExistence type="inferred from homology"/>
<protein>
    <recommendedName>
        <fullName evidence="7 9">Uroporphyrinogen-III synthase</fullName>
        <ecNumber evidence="3 9">4.2.1.75</ecNumber>
    </recommendedName>
</protein>
<evidence type="ECO:0000256" key="7">
    <source>
        <dbReference type="ARBA" id="ARBA00040167"/>
    </source>
</evidence>
<name>A0A2J8I1Q3_VIBDI</name>
<dbReference type="PANTHER" id="PTHR38042:SF1">
    <property type="entry name" value="UROPORPHYRINOGEN-III SYNTHASE, CHLOROPLASTIC"/>
    <property type="match status" value="1"/>
</dbReference>
<dbReference type="GO" id="GO:0006780">
    <property type="term" value="P:uroporphyrinogen III biosynthetic process"/>
    <property type="evidence" value="ECO:0007669"/>
    <property type="project" value="UniProtKB-UniRule"/>
</dbReference>
<dbReference type="Gene3D" id="3.40.50.10090">
    <property type="match status" value="2"/>
</dbReference>
<comment type="similarity">
    <text evidence="2 9">Belongs to the uroporphyrinogen-III synthase family.</text>
</comment>
<dbReference type="GO" id="GO:0004852">
    <property type="term" value="F:uroporphyrinogen-III synthase activity"/>
    <property type="evidence" value="ECO:0007669"/>
    <property type="project" value="UniProtKB-UniRule"/>
</dbReference>
<reference evidence="11 12" key="1">
    <citation type="submission" date="2018-01" db="EMBL/GenBank/DDBJ databases">
        <title>Draft genome sequences of six Vibrio diazotrophicus strains isolated from deep-sea sediments of the Baltic Sea.</title>
        <authorList>
            <person name="Castillo D."/>
            <person name="Vandieken V."/>
            <person name="Chiang O."/>
            <person name="Middelboe M."/>
        </authorList>
    </citation>
    <scope>NUCLEOTIDE SEQUENCE [LARGE SCALE GENOMIC DNA]</scope>
    <source>
        <strain evidence="11 12">60.27F</strain>
    </source>
</reference>
<keyword evidence="5 9" id="KW-0627">Porphyrin biosynthesis</keyword>
<dbReference type="AlphaFoldDB" id="A0A2J8I1Q3"/>
<comment type="pathway">
    <text evidence="1 9">Porphyrin-containing compound metabolism; protoporphyrin-IX biosynthesis; coproporphyrinogen-III from 5-aminolevulinate: step 3/4.</text>
</comment>
<accession>A0A2J8I1Q3</accession>
<feature type="domain" description="Tetrapyrrole biosynthesis uroporphyrinogen III synthase" evidence="10">
    <location>
        <begin position="15"/>
        <end position="238"/>
    </location>
</feature>
<dbReference type="UniPathway" id="UPA00251">
    <property type="reaction ID" value="UER00320"/>
</dbReference>
<evidence type="ECO:0000256" key="5">
    <source>
        <dbReference type="ARBA" id="ARBA00023244"/>
    </source>
</evidence>
<dbReference type="CDD" id="cd06578">
    <property type="entry name" value="HemD"/>
    <property type="match status" value="1"/>
</dbReference>
<comment type="caution">
    <text evidence="11">The sequence shown here is derived from an EMBL/GenBank/DDBJ whole genome shotgun (WGS) entry which is preliminary data.</text>
</comment>
<dbReference type="EC" id="4.2.1.75" evidence="3 9"/>
<dbReference type="OrthoDB" id="9787650at2"/>
<dbReference type="SUPFAM" id="SSF69618">
    <property type="entry name" value="HemD-like"/>
    <property type="match status" value="1"/>
</dbReference>
<evidence type="ECO:0000256" key="9">
    <source>
        <dbReference type="RuleBase" id="RU366031"/>
    </source>
</evidence>
<evidence type="ECO:0000256" key="2">
    <source>
        <dbReference type="ARBA" id="ARBA00008133"/>
    </source>
</evidence>
<dbReference type="Proteomes" id="UP000236449">
    <property type="component" value="Unassembled WGS sequence"/>
</dbReference>
<dbReference type="NCBIfam" id="NF004585">
    <property type="entry name" value="PRK05928.2-2"/>
    <property type="match status" value="1"/>
</dbReference>
<evidence type="ECO:0000256" key="1">
    <source>
        <dbReference type="ARBA" id="ARBA00004772"/>
    </source>
</evidence>
<sequence length="243" mass="26984">MAVLVTRPEAQGIELCQQLENVGLTALHHPLMTIEAGTDLPHLLPDIKQCDTIIAVSQHAVDFSDQYLRQQQSNWATSTRYLAVGQKTAHLLSKVTGQSVNYPHVSDSEHLLELAELQSVSGQKIIILRGNGGRELIHETLSERGALVAYKEVYQRKDLPFDASAYCKQWQQQNVDTLIITSGHQLAFFMSQLDNPAMASWAHQLKLLVPSERIANDARTMGFEHIVVTRSAANQDLVAALQP</sequence>
<gene>
    <name evidence="11" type="ORF">C1N32_13350</name>
</gene>
<keyword evidence="4 9" id="KW-0456">Lyase</keyword>
<comment type="catalytic activity">
    <reaction evidence="8 9">
        <text>hydroxymethylbilane = uroporphyrinogen III + H2O</text>
        <dbReference type="Rhea" id="RHEA:18965"/>
        <dbReference type="ChEBI" id="CHEBI:15377"/>
        <dbReference type="ChEBI" id="CHEBI:57308"/>
        <dbReference type="ChEBI" id="CHEBI:57845"/>
        <dbReference type="EC" id="4.2.1.75"/>
    </reaction>
</comment>
<dbReference type="Pfam" id="PF02602">
    <property type="entry name" value="HEM4"/>
    <property type="match status" value="1"/>
</dbReference>
<organism evidence="11 12">
    <name type="scientific">Vibrio diazotrophicus</name>
    <dbReference type="NCBI Taxonomy" id="685"/>
    <lineage>
        <taxon>Bacteria</taxon>
        <taxon>Pseudomonadati</taxon>
        <taxon>Pseudomonadota</taxon>
        <taxon>Gammaproteobacteria</taxon>
        <taxon>Vibrionales</taxon>
        <taxon>Vibrionaceae</taxon>
        <taxon>Vibrio</taxon>
    </lineage>
</organism>
<comment type="function">
    <text evidence="6 9">Catalyzes cyclization of the linear tetrapyrrole, hydroxymethylbilane, to the macrocyclic uroporphyrinogen III.</text>
</comment>
<dbReference type="EMBL" id="POSK01000008">
    <property type="protein sequence ID" value="PNI04411.1"/>
    <property type="molecule type" value="Genomic_DNA"/>
</dbReference>
<dbReference type="PANTHER" id="PTHR38042">
    <property type="entry name" value="UROPORPHYRINOGEN-III SYNTHASE, CHLOROPLASTIC"/>
    <property type="match status" value="1"/>
</dbReference>
<evidence type="ECO:0000259" key="10">
    <source>
        <dbReference type="Pfam" id="PF02602"/>
    </source>
</evidence>
<evidence type="ECO:0000256" key="8">
    <source>
        <dbReference type="ARBA" id="ARBA00048617"/>
    </source>
</evidence>
<evidence type="ECO:0000313" key="12">
    <source>
        <dbReference type="Proteomes" id="UP000236449"/>
    </source>
</evidence>
<evidence type="ECO:0000256" key="3">
    <source>
        <dbReference type="ARBA" id="ARBA00013109"/>
    </source>
</evidence>
<evidence type="ECO:0000313" key="11">
    <source>
        <dbReference type="EMBL" id="PNI04411.1"/>
    </source>
</evidence>
<dbReference type="InterPro" id="IPR003754">
    <property type="entry name" value="4pyrrol_synth_uPrphyn_synth"/>
</dbReference>
<dbReference type="InterPro" id="IPR039793">
    <property type="entry name" value="UROS/Hem4"/>
</dbReference>
<evidence type="ECO:0000256" key="6">
    <source>
        <dbReference type="ARBA" id="ARBA00037589"/>
    </source>
</evidence>